<gene>
    <name evidence="1" type="ORF">KUCAC02_007631</name>
</gene>
<sequence length="1902" mass="201988">MNGSLLTPPSPRAANSSPLPPSPSPSPSPPSPSMLPMSPRPPPLPPLVSPPPQAHPSSLSDTPTPSPSPCLSWTEFCELHARVAAGDFARHFRAFLLENPHYSPDSASAFCRRFTDRFVRHFQSELEGALPPSCASGGDDMASWAPQSDATSLEEEAVSPLSATGAAVLPCPPTNTMRALSKPAPARLVLENRGGDRFQDSYAHTQVLPPSSSSSCCSSVGGNNGRREERGAMMAPGNGEAPVEEEEDSWLGVASVGEDVEPEEQEAELAEVDGADPSYTISPSSSSPSPGNSTPNSKNKLKKRFSLRSVGRSVRGSVRGILHWRSSSSDSAQSQLPSSYSYTMGVQDATLVSSSKRNSGTQPPTPTSSMPVSLSMPLSLPHSSSSSLPPSSSSSATSLSLSEAARDRRRSNGEGCEKEKWSHRLEKLRLSRSPPPLLTPTNAGPHSGSSTLPPSSAAAAGMGPPRKVGRLVREGGVSVSSSNDELSGSHGFSGFSFGLLHHGTDNNNAASGSSAAAQGGVQPLASGGNVPWRGGRWHKCRLVLKERDREGGERGEEYYLEFFIPPKSTKPRLTVPCCSMVDVRSTTALEVPDKENTFLLQLEGTAQYVIETRDAVQMRAWLSDIRNGICLSEQEDAEGVSVGPLDISGMPDIADRLSQVCYGGIGGSSPLMDPLPPELPPRAPLDEPDSRILSGNSLGTPFAETPDATGSFLFSDVIAAEAVEHPLSECQWFHGTLSRLKAAQLVLAGGPASHGVFLVRQSETRRGEYVLTFNFQGKAKHLRLSLNEDGQCRVQHLWFQSIFDMLEHFRVHPIPLESGGASDVTLISFVGATAVRQPGRDRAGSRPTVCDVITTRHPDSPSTPISDYLTSRPRSPPLPPPLPPGRPPPPTPPQERADEADWKPGRGRSATERGRPEPSTTSTPSSDEGKSKSGRRRNVKVGGETEEKERALSRCGASRPDTSRRSCQVKPEAKHTLTHICTVTGRPKTLLAGTQQAPFKDYTDLKLLKDQEHNETSITVTSCKQFTVVGSTCDVRVKNGAAYEGVFKTLSSQCELAVDAVHKQSNGDGDGGGGGEEGGGSQSSQPKIEDITDTMIFSPADLVTMTCRDVDLNFAVRDTFTDTSISATRVNGDHREKVLQRWDGNGNGENFELEADASNGWDANEMFKFNEETYGVKSTYDSSLSMYTMPLEKGTSEGFRQREARAARLANEIEGSLQYRRRVSLENDEGRSEEDKYSSVVREREERASPGFIPTGREGKYIPLPQRAREIGMGRSGASGRTAPPSSSRHPPAGASSPKPPSDRSSPLSVRNSYSPHQSQGSPPAAGSPPCTNHVLPNSLSHPQALGDNARSSVNGVTSRTSPKSQRLQSRTLRNPNSQSSAAVSRATPLDLPMGGPVFLDSNSTSAVTMATTGAKASGPTPLFTVDVNEILNTAAKERSESLAEGKSTKAPSVQQRNQLEELRKFGKEFRLQPTSSPAASPASADPAQHDSSPPKPVPSSAQDLQQTPEAPAGPQASGPEGPQPGTSQPAPGSEESCSESGERPEAATQMKISTLNPNAKEFQPIKVNIVQKPAPTPTPPRPTPPSPSLILAPQGQPGGGAIYNNPPGHYLSYMSPLHIQGHQIQAPQMYQYTINQGKYPRAKGPVVGQRPEHHPSSTSPMISAAASAAGPPLVASPYPQSYLQYASYSMLPGGARMLTSGAPPQQMGPPGGQYPGQAESLQGQQQAMYAQSFSHHSGAMHHPQPSSTPTGNQPPPQHSAPSPGHNQSSQAGPQPQNMFHTGGLSAPTPPNMQPGHSSPQASYAMQGYSLPTHQALPHGFPSISQLTQAHVAGGMAGPHHSAGHGLPPVMLHYVSPQQGGGSNPQHGPQQGAPQHFYIGHPQAVQVQAHPSQQLSFHPSAN</sequence>
<evidence type="ECO:0000313" key="1">
    <source>
        <dbReference type="EMBL" id="KAI4822067.1"/>
    </source>
</evidence>
<proteinExistence type="predicted"/>
<organism evidence="1 2">
    <name type="scientific">Chaenocephalus aceratus</name>
    <name type="common">Blackfin icefish</name>
    <name type="synonym">Chaenichthys aceratus</name>
    <dbReference type="NCBI Taxonomy" id="36190"/>
    <lineage>
        <taxon>Eukaryota</taxon>
        <taxon>Metazoa</taxon>
        <taxon>Chordata</taxon>
        <taxon>Craniata</taxon>
        <taxon>Vertebrata</taxon>
        <taxon>Euteleostomi</taxon>
        <taxon>Actinopterygii</taxon>
        <taxon>Neopterygii</taxon>
        <taxon>Teleostei</taxon>
        <taxon>Neoteleostei</taxon>
        <taxon>Acanthomorphata</taxon>
        <taxon>Eupercaria</taxon>
        <taxon>Perciformes</taxon>
        <taxon>Notothenioidei</taxon>
        <taxon>Channichthyidae</taxon>
        <taxon>Chaenocephalus</taxon>
    </lineage>
</organism>
<dbReference type="Proteomes" id="UP001057452">
    <property type="component" value="Chromosome 8"/>
</dbReference>
<protein>
    <submittedName>
        <fullName evidence="1">Uncharacterized protein</fullName>
    </submittedName>
</protein>
<reference evidence="1" key="1">
    <citation type="submission" date="2022-05" db="EMBL/GenBank/DDBJ databases">
        <title>Chromosome-level genome of Chaenocephalus aceratus.</title>
        <authorList>
            <person name="Park H."/>
        </authorList>
    </citation>
    <scope>NUCLEOTIDE SEQUENCE</scope>
    <source>
        <strain evidence="1">KU_202001</strain>
    </source>
</reference>
<accession>A0ACB9X6Q0</accession>
<name>A0ACB9X6Q0_CHAAC</name>
<evidence type="ECO:0000313" key="2">
    <source>
        <dbReference type="Proteomes" id="UP001057452"/>
    </source>
</evidence>
<keyword evidence="2" id="KW-1185">Reference proteome</keyword>
<comment type="caution">
    <text evidence="1">The sequence shown here is derived from an EMBL/GenBank/DDBJ whole genome shotgun (WGS) entry which is preliminary data.</text>
</comment>
<dbReference type="EMBL" id="CM043792">
    <property type="protein sequence ID" value="KAI4822067.1"/>
    <property type="molecule type" value="Genomic_DNA"/>
</dbReference>